<dbReference type="EMBL" id="JAHUTI010050915">
    <property type="protein sequence ID" value="MED6248893.1"/>
    <property type="molecule type" value="Genomic_DNA"/>
</dbReference>
<organism evidence="1 2">
    <name type="scientific">Ataeniobius toweri</name>
    <dbReference type="NCBI Taxonomy" id="208326"/>
    <lineage>
        <taxon>Eukaryota</taxon>
        <taxon>Metazoa</taxon>
        <taxon>Chordata</taxon>
        <taxon>Craniata</taxon>
        <taxon>Vertebrata</taxon>
        <taxon>Euteleostomi</taxon>
        <taxon>Actinopterygii</taxon>
        <taxon>Neopterygii</taxon>
        <taxon>Teleostei</taxon>
        <taxon>Neoteleostei</taxon>
        <taxon>Acanthomorphata</taxon>
        <taxon>Ovalentaria</taxon>
        <taxon>Atherinomorphae</taxon>
        <taxon>Cyprinodontiformes</taxon>
        <taxon>Goodeidae</taxon>
        <taxon>Ataeniobius</taxon>
    </lineage>
</organism>
<name>A0ABU7BH33_9TELE</name>
<evidence type="ECO:0000313" key="2">
    <source>
        <dbReference type="Proteomes" id="UP001345963"/>
    </source>
</evidence>
<evidence type="ECO:0000313" key="1">
    <source>
        <dbReference type="EMBL" id="MED6248893.1"/>
    </source>
</evidence>
<evidence type="ECO:0008006" key="3">
    <source>
        <dbReference type="Google" id="ProtNLM"/>
    </source>
</evidence>
<protein>
    <recommendedName>
        <fullName evidence="3">Secreted protein</fullName>
    </recommendedName>
</protein>
<gene>
    <name evidence="1" type="ORF">ATANTOWER_006570</name>
</gene>
<dbReference type="Proteomes" id="UP001345963">
    <property type="component" value="Unassembled WGS sequence"/>
</dbReference>
<proteinExistence type="predicted"/>
<accession>A0ABU7BH33</accession>
<sequence>MFGPQSVWMTEVVDLLPFHFFFRFGYFCGNQRWNVHTAVLLKVLDGIEVWFRAPPACRLSCCVCQAFSAGAKVS</sequence>
<reference evidence="1 2" key="1">
    <citation type="submission" date="2021-07" db="EMBL/GenBank/DDBJ databases">
        <authorList>
            <person name="Palmer J.M."/>
        </authorList>
    </citation>
    <scope>NUCLEOTIDE SEQUENCE [LARGE SCALE GENOMIC DNA]</scope>
    <source>
        <strain evidence="1 2">AT_MEX2019</strain>
        <tissue evidence="1">Muscle</tissue>
    </source>
</reference>
<keyword evidence="2" id="KW-1185">Reference proteome</keyword>
<comment type="caution">
    <text evidence="1">The sequence shown here is derived from an EMBL/GenBank/DDBJ whole genome shotgun (WGS) entry which is preliminary data.</text>
</comment>